<evidence type="ECO:0000313" key="11">
    <source>
        <dbReference type="Proteomes" id="UP000095300"/>
    </source>
</evidence>
<evidence type="ECO:0000256" key="5">
    <source>
        <dbReference type="ARBA" id="ARBA00023136"/>
    </source>
</evidence>
<feature type="transmembrane region" description="Helical" evidence="8">
    <location>
        <begin position="377"/>
        <end position="395"/>
    </location>
</feature>
<evidence type="ECO:0000256" key="1">
    <source>
        <dbReference type="ARBA" id="ARBA00004651"/>
    </source>
</evidence>
<reference evidence="10" key="1">
    <citation type="submission" date="2020-05" db="UniProtKB">
        <authorList>
            <consortium name="EnsemblMetazoa"/>
        </authorList>
    </citation>
    <scope>IDENTIFICATION</scope>
    <source>
        <strain evidence="10">USDA</strain>
    </source>
</reference>
<feature type="transmembrane region" description="Helical" evidence="8">
    <location>
        <begin position="349"/>
        <end position="365"/>
    </location>
</feature>
<keyword evidence="11" id="KW-1185">Reference proteome</keyword>
<organism evidence="10 11">
    <name type="scientific">Stomoxys calcitrans</name>
    <name type="common">Stable fly</name>
    <name type="synonym">Conops calcitrans</name>
    <dbReference type="NCBI Taxonomy" id="35570"/>
    <lineage>
        <taxon>Eukaryota</taxon>
        <taxon>Metazoa</taxon>
        <taxon>Ecdysozoa</taxon>
        <taxon>Arthropoda</taxon>
        <taxon>Hexapoda</taxon>
        <taxon>Insecta</taxon>
        <taxon>Pterygota</taxon>
        <taxon>Neoptera</taxon>
        <taxon>Endopterygota</taxon>
        <taxon>Diptera</taxon>
        <taxon>Brachycera</taxon>
        <taxon>Muscomorpha</taxon>
        <taxon>Muscoidea</taxon>
        <taxon>Muscidae</taxon>
        <taxon>Stomoxys</taxon>
    </lineage>
</organism>
<feature type="chain" id="PRO_5009327731" description="Ionotropic receptor" evidence="9">
    <location>
        <begin position="39"/>
        <end position="597"/>
    </location>
</feature>
<evidence type="ECO:0000256" key="6">
    <source>
        <dbReference type="ARBA" id="ARBA00023170"/>
    </source>
</evidence>
<keyword evidence="9" id="KW-0732">Signal</keyword>
<feature type="transmembrane region" description="Helical" evidence="8">
    <location>
        <begin position="322"/>
        <end position="342"/>
    </location>
</feature>
<dbReference type="KEGG" id="scac:106090046"/>
<keyword evidence="5 8" id="KW-0472">Membrane</keyword>
<dbReference type="EnsemblMetazoa" id="SCAU013575-RA">
    <property type="protein sequence ID" value="SCAU013575-PA"/>
    <property type="gene ID" value="SCAU013575"/>
</dbReference>
<dbReference type="VEuPathDB" id="VectorBase:SCAU013575"/>
<evidence type="ECO:0000313" key="10">
    <source>
        <dbReference type="EnsemblMetazoa" id="SCAU013575-PA"/>
    </source>
</evidence>
<dbReference type="OrthoDB" id="7969653at2759"/>
<keyword evidence="7" id="KW-0325">Glycoprotein</keyword>
<feature type="signal peptide" evidence="9">
    <location>
        <begin position="1"/>
        <end position="38"/>
    </location>
</feature>
<evidence type="ECO:0008006" key="12">
    <source>
        <dbReference type="Google" id="ProtNLM"/>
    </source>
</evidence>
<comment type="subcellular location">
    <subcellularLocation>
        <location evidence="1">Cell membrane</location>
        <topology evidence="1">Multi-pass membrane protein</topology>
    </subcellularLocation>
</comment>
<keyword evidence="4 8" id="KW-1133">Transmembrane helix</keyword>
<gene>
    <name evidence="10" type="primary">106090046</name>
</gene>
<sequence length="597" mass="71035">MRDVSLFLRAAMNGITKRHPTSLELVLFLLHLHVMCNALHIEDIMQHLNAEYGFQTNLMIDLTGNEHTWEFLEKSLESKVPKILITHLDATTSNLYKLFNMEILSIVRMDVMHLNLTLKLMDELLWRRHYTKIIVDFHGEGAKDANNELPYIFHRFWQQGHTSVLLHWRNATYTYTPYPSIQVHSVANLWDFQKLWQMRNFHQYVFKIPFMEFPPRCFSYRNRKGNLIRTGNFYKIIEGFIEQYNGSMEFEFFDIWNMGLNRDYANEKISNAGFRFIPTQMAHSEMYDSSDALHFGKIYFIVPASKEINQSLYLFVSFNPHMWMMVALLLLILFLFIVVVNYRKYGKGNLVDSLFHAFKIIIFIYDEVFVGKTLFNFMLHLLFLIVGLFLTNSYVCNLSSMYTSRIYEPELKTLNDIRLTKLGIHVFGLDYDQFLSIENMPPVIYERMFVGNDTEFFAYRQKLQLVNIYMGGDDIIDYLFFQQLYMRKPLAKYISEPMYTLVFAITIPHRSPFIEFFNRYLSYQKDNGILNKFKRDSQWDGVISSSLKFFQDPITNRSMSMAYLQYGFVIWIIGMFTGSFAFMFELYYSKRRVNQRV</sequence>
<evidence type="ECO:0000256" key="4">
    <source>
        <dbReference type="ARBA" id="ARBA00022989"/>
    </source>
</evidence>
<accession>A0A1I8Q3L4</accession>
<keyword evidence="6" id="KW-0675">Receptor</keyword>
<dbReference type="AlphaFoldDB" id="A0A1I8Q3L4"/>
<dbReference type="PANTHER" id="PTHR42643:SF39">
    <property type="entry name" value="IONOTROPIC RECEPTOR 56A-RELATED"/>
    <property type="match status" value="1"/>
</dbReference>
<dbReference type="InterPro" id="IPR052192">
    <property type="entry name" value="Insect_Ionotropic_Sensory_Rcpt"/>
</dbReference>
<dbReference type="SUPFAM" id="SSF53850">
    <property type="entry name" value="Periplasmic binding protein-like II"/>
    <property type="match status" value="1"/>
</dbReference>
<dbReference type="Proteomes" id="UP000095300">
    <property type="component" value="Unassembled WGS sequence"/>
</dbReference>
<protein>
    <recommendedName>
        <fullName evidence="12">Ionotropic receptor</fullName>
    </recommendedName>
</protein>
<dbReference type="PANTHER" id="PTHR42643">
    <property type="entry name" value="IONOTROPIC RECEPTOR 20A-RELATED"/>
    <property type="match status" value="1"/>
</dbReference>
<proteinExistence type="predicted"/>
<evidence type="ECO:0000256" key="9">
    <source>
        <dbReference type="SAM" id="SignalP"/>
    </source>
</evidence>
<keyword evidence="2" id="KW-1003">Cell membrane</keyword>
<evidence type="ECO:0000256" key="8">
    <source>
        <dbReference type="SAM" id="Phobius"/>
    </source>
</evidence>
<keyword evidence="3 8" id="KW-0812">Transmembrane</keyword>
<evidence type="ECO:0000256" key="2">
    <source>
        <dbReference type="ARBA" id="ARBA00022475"/>
    </source>
</evidence>
<evidence type="ECO:0000256" key="3">
    <source>
        <dbReference type="ARBA" id="ARBA00022692"/>
    </source>
</evidence>
<name>A0A1I8Q3L4_STOCA</name>
<dbReference type="GO" id="GO:0005886">
    <property type="term" value="C:plasma membrane"/>
    <property type="evidence" value="ECO:0007669"/>
    <property type="project" value="UniProtKB-SubCell"/>
</dbReference>
<evidence type="ECO:0000256" key="7">
    <source>
        <dbReference type="ARBA" id="ARBA00023180"/>
    </source>
</evidence>
<feature type="transmembrane region" description="Helical" evidence="8">
    <location>
        <begin position="568"/>
        <end position="588"/>
    </location>
</feature>